<name>A0ACC1I0S3_9FUNG</name>
<gene>
    <name evidence="1" type="ORF">LPJ66_011629</name>
</gene>
<dbReference type="EMBL" id="JANBPG010003668">
    <property type="protein sequence ID" value="KAJ1879745.1"/>
    <property type="molecule type" value="Genomic_DNA"/>
</dbReference>
<feature type="non-terminal residue" evidence="1">
    <location>
        <position position="73"/>
    </location>
</feature>
<protein>
    <submittedName>
        <fullName evidence="1">Uncharacterized protein</fullName>
    </submittedName>
</protein>
<evidence type="ECO:0000313" key="2">
    <source>
        <dbReference type="Proteomes" id="UP001150581"/>
    </source>
</evidence>
<sequence>MQPQTRKVIIDTLLIVATQVLTYYGIRYLLSNARGGSSTESQGQKERGKEVAKRLKLTGLKLNEYEATIMGEV</sequence>
<comment type="caution">
    <text evidence="1">The sequence shown here is derived from an EMBL/GenBank/DDBJ whole genome shotgun (WGS) entry which is preliminary data.</text>
</comment>
<dbReference type="Proteomes" id="UP001150581">
    <property type="component" value="Unassembled WGS sequence"/>
</dbReference>
<reference evidence="1" key="1">
    <citation type="submission" date="2022-07" db="EMBL/GenBank/DDBJ databases">
        <title>Phylogenomic reconstructions and comparative analyses of Kickxellomycotina fungi.</title>
        <authorList>
            <person name="Reynolds N.K."/>
            <person name="Stajich J.E."/>
            <person name="Barry K."/>
            <person name="Grigoriev I.V."/>
            <person name="Crous P."/>
            <person name="Smith M.E."/>
        </authorList>
    </citation>
    <scope>NUCLEOTIDE SEQUENCE</scope>
    <source>
        <strain evidence="1">Benny 63K</strain>
    </source>
</reference>
<accession>A0ACC1I0S3</accession>
<proteinExistence type="predicted"/>
<organism evidence="1 2">
    <name type="scientific">Kickxella alabastrina</name>
    <dbReference type="NCBI Taxonomy" id="61397"/>
    <lineage>
        <taxon>Eukaryota</taxon>
        <taxon>Fungi</taxon>
        <taxon>Fungi incertae sedis</taxon>
        <taxon>Zoopagomycota</taxon>
        <taxon>Kickxellomycotina</taxon>
        <taxon>Kickxellomycetes</taxon>
        <taxon>Kickxellales</taxon>
        <taxon>Kickxellaceae</taxon>
        <taxon>Kickxella</taxon>
    </lineage>
</organism>
<evidence type="ECO:0000313" key="1">
    <source>
        <dbReference type="EMBL" id="KAJ1879745.1"/>
    </source>
</evidence>
<keyword evidence="2" id="KW-1185">Reference proteome</keyword>